<gene>
    <name evidence="6" type="ORF">ORG12_00015</name>
</gene>
<dbReference type="EMBL" id="JAPJDE010000001">
    <property type="protein sequence ID" value="MCX2847051.1"/>
    <property type="molecule type" value="Genomic_DNA"/>
</dbReference>
<comment type="catalytic activity">
    <reaction evidence="3">
        <text>[thioredoxin]-dithiol + NADP(+) = [thioredoxin]-disulfide + NADPH + H(+)</text>
        <dbReference type="Rhea" id="RHEA:20345"/>
        <dbReference type="Rhea" id="RHEA-COMP:10698"/>
        <dbReference type="Rhea" id="RHEA-COMP:10700"/>
        <dbReference type="ChEBI" id="CHEBI:15378"/>
        <dbReference type="ChEBI" id="CHEBI:29950"/>
        <dbReference type="ChEBI" id="CHEBI:50058"/>
        <dbReference type="ChEBI" id="CHEBI:57783"/>
        <dbReference type="ChEBI" id="CHEBI:58349"/>
        <dbReference type="EC" id="1.8.1.9"/>
    </reaction>
</comment>
<comment type="caution">
    <text evidence="6">The sequence shown here is derived from an EMBL/GenBank/DDBJ whole genome shotgun (WGS) entry which is preliminary data.</text>
</comment>
<dbReference type="Gene3D" id="3.50.50.60">
    <property type="entry name" value="FAD/NAD(P)-binding domain"/>
    <property type="match status" value="2"/>
</dbReference>
<dbReference type="RefSeq" id="WP_214519233.1">
    <property type="nucleotide sequence ID" value="NZ_CP104934.1"/>
</dbReference>
<name>A0ABT3RYB0_9MICO</name>
<dbReference type="InterPro" id="IPR023753">
    <property type="entry name" value="FAD/NAD-binding_dom"/>
</dbReference>
<evidence type="ECO:0000259" key="5">
    <source>
        <dbReference type="Pfam" id="PF07992"/>
    </source>
</evidence>
<evidence type="ECO:0000256" key="3">
    <source>
        <dbReference type="ARBA" id="ARBA00048132"/>
    </source>
</evidence>
<dbReference type="Proteomes" id="UP001207276">
    <property type="component" value="Unassembled WGS sequence"/>
</dbReference>
<evidence type="ECO:0000256" key="1">
    <source>
        <dbReference type="ARBA" id="ARBA00022630"/>
    </source>
</evidence>
<protein>
    <submittedName>
        <fullName evidence="6">NAD(P)/FAD-dependent oxidoreductase</fullName>
    </submittedName>
</protein>
<reference evidence="6 7" key="1">
    <citation type="submission" date="2022-11" db="EMBL/GenBank/DDBJ databases">
        <title>Taxonomy of Curtobacterium flaccumfaciens.</title>
        <authorList>
            <person name="Osdaghi E."/>
            <person name="Taghavi S.M."/>
            <person name="Hamidizade M."/>
            <person name="Abachi H."/>
            <person name="Fazliarab A."/>
            <person name="Baeyen S."/>
            <person name="Portier P."/>
            <person name="Van Vaerenbergh J."/>
            <person name="Jacques M.-A."/>
        </authorList>
    </citation>
    <scope>NUCLEOTIDE SEQUENCE [LARGE SCALE GENOMIC DNA]</scope>
    <source>
        <strain evidence="6 7">LMG 3715</strain>
    </source>
</reference>
<dbReference type="PRINTS" id="PR00469">
    <property type="entry name" value="PNDRDTASEII"/>
</dbReference>
<dbReference type="PRINTS" id="PR00368">
    <property type="entry name" value="FADPNR"/>
</dbReference>
<evidence type="ECO:0000313" key="6">
    <source>
        <dbReference type="EMBL" id="MCX2847051.1"/>
    </source>
</evidence>
<feature type="domain" description="FAD/NAD(P)-binding" evidence="5">
    <location>
        <begin position="12"/>
        <end position="157"/>
    </location>
</feature>
<dbReference type="SUPFAM" id="SSF51905">
    <property type="entry name" value="FAD/NAD(P)-binding domain"/>
    <property type="match status" value="1"/>
</dbReference>
<feature type="compositionally biased region" description="Low complexity" evidence="4">
    <location>
        <begin position="255"/>
        <end position="292"/>
    </location>
</feature>
<keyword evidence="1" id="KW-0285">Flavoprotein</keyword>
<evidence type="ECO:0000256" key="2">
    <source>
        <dbReference type="ARBA" id="ARBA00023002"/>
    </source>
</evidence>
<feature type="domain" description="FAD/NAD(P)-binding" evidence="5">
    <location>
        <begin position="295"/>
        <end position="341"/>
    </location>
</feature>
<feature type="region of interest" description="Disordered" evidence="4">
    <location>
        <begin position="255"/>
        <end position="303"/>
    </location>
</feature>
<proteinExistence type="predicted"/>
<dbReference type="InterPro" id="IPR036188">
    <property type="entry name" value="FAD/NAD-bd_sf"/>
</dbReference>
<evidence type="ECO:0000313" key="7">
    <source>
        <dbReference type="Proteomes" id="UP001207276"/>
    </source>
</evidence>
<dbReference type="Pfam" id="PF07992">
    <property type="entry name" value="Pyr_redox_2"/>
    <property type="match status" value="2"/>
</dbReference>
<dbReference type="InterPro" id="IPR050097">
    <property type="entry name" value="Ferredoxin-NADP_redctase_2"/>
</dbReference>
<sequence>MSSTEQAVPIVHDVAVIGAGPAGLSAALNLVRAKRTVLLVDANRPRNAATLRSHGFLTRDGISPLELRKLGRTEVEGYPEATVVQSVVDLVAPDPDTDTWRVHGSWRGTELDARARTVVVATGLREEFPALPMLRAFYGTAVHSCVECDAYDKAGQPLAFICETDDVVDRALLIASWTDDLIVYTNGIAPIDDAGRARLATAGVVVDERAVEDLEGDRTGMTGVRLADGHVEPRAGGFVRPVWHADLDWLHTSTGASTGASTGESTGESTSASTGTSANVSGSTTTTADADTPGSLGGLQRDPQGLLVVDRVGRTSVPGLYAVGDVTPPGPEQLIVAAGHGAATAAAVHRDLVGGLTDLRDAVQ</sequence>
<keyword evidence="7" id="KW-1185">Reference proteome</keyword>
<evidence type="ECO:0000256" key="4">
    <source>
        <dbReference type="SAM" id="MobiDB-lite"/>
    </source>
</evidence>
<keyword evidence="2" id="KW-0560">Oxidoreductase</keyword>
<accession>A0ABT3RYB0</accession>
<organism evidence="6 7">
    <name type="scientific">Curtobacterium poinsettiae</name>
    <dbReference type="NCBI Taxonomy" id="159612"/>
    <lineage>
        <taxon>Bacteria</taxon>
        <taxon>Bacillati</taxon>
        <taxon>Actinomycetota</taxon>
        <taxon>Actinomycetes</taxon>
        <taxon>Micrococcales</taxon>
        <taxon>Microbacteriaceae</taxon>
        <taxon>Curtobacterium</taxon>
    </lineage>
</organism>
<dbReference type="PANTHER" id="PTHR48105">
    <property type="entry name" value="THIOREDOXIN REDUCTASE 1-RELATED-RELATED"/>
    <property type="match status" value="1"/>
</dbReference>